<feature type="compositionally biased region" description="Basic and acidic residues" evidence="1">
    <location>
        <begin position="460"/>
        <end position="490"/>
    </location>
</feature>
<name>A0A6G1E0U8_9ORYZ</name>
<dbReference type="Proteomes" id="UP000479710">
    <property type="component" value="Unassembled WGS sequence"/>
</dbReference>
<proteinExistence type="predicted"/>
<dbReference type="PROSITE" id="PS00636">
    <property type="entry name" value="DNAJ_1"/>
    <property type="match status" value="1"/>
</dbReference>
<feature type="region of interest" description="Disordered" evidence="1">
    <location>
        <begin position="750"/>
        <end position="769"/>
    </location>
</feature>
<protein>
    <recommendedName>
        <fullName evidence="2">J domain-containing protein</fullName>
    </recommendedName>
</protein>
<dbReference type="GO" id="GO:0005783">
    <property type="term" value="C:endoplasmic reticulum"/>
    <property type="evidence" value="ECO:0007669"/>
    <property type="project" value="UniProtKB-ARBA"/>
</dbReference>
<dbReference type="SUPFAM" id="SSF46565">
    <property type="entry name" value="Chaperone J-domain"/>
    <property type="match status" value="1"/>
</dbReference>
<dbReference type="AlphaFoldDB" id="A0A6G1E0U8"/>
<dbReference type="InterPro" id="IPR001623">
    <property type="entry name" value="DnaJ_domain"/>
</dbReference>
<dbReference type="Gene3D" id="1.10.287.110">
    <property type="entry name" value="DnaJ domain"/>
    <property type="match status" value="1"/>
</dbReference>
<evidence type="ECO:0000313" key="3">
    <source>
        <dbReference type="EMBL" id="KAF0918014.1"/>
    </source>
</evidence>
<accession>A0A6G1E0U8</accession>
<dbReference type="Pfam" id="PF11926">
    <property type="entry name" value="DUF3444"/>
    <property type="match status" value="2"/>
</dbReference>
<feature type="region of interest" description="Disordered" evidence="1">
    <location>
        <begin position="139"/>
        <end position="229"/>
    </location>
</feature>
<sequence length="1019" mass="114877">MMECNREEALKARVIALKKMENKDFEGAKRIALKAQRIFPETENISQMLTVCEVHCAAEAELNGLLDFYGVLQVEVMADEATIKRQYRKLAFSLHPDKNSFPGAEAAFKLVAEAHSTLSDRTKRCAYDIKWRVASRIASKQALQPKQGAQPARATQPKKHTQPPLATQSKQGRQPMRATQPKQGAQPMRATQPKQGAQPMQTTQPKQTTQPMKSTEPMARAGCGPSVPPPSAEEAFWTKCINCRTKYQYYSNLLNRRIVCQNCKKDFLALKLNEHDVPSVFSSSAAKSARQQSDVPRQQDYPMKFSSGVNRDAKPLVNGAQHDEQMKSSVRAGGEGLANHTESMGKGGLEFSTLLKSSAPNIGDTAGRKMAPCPANPDVAGRQNPGSRIDTSAEPGATDVPSPRRSARRKANTDASNIQNLLGKKRRTILDWFSNANSSCKKVADDNVAHADGQGCEPHVSSEAHNHEKGSTRNEGNQEKKQDVAHDTSAQKKPCSPGNFSYPDPEFFDFDRCRDVSMFAVDQIWALYDDRDGMPRYYARIRRIDSTNFRVQFTWLEHDAMNEEEDKWTDEELPVACGNFFLGKTVVSQDALMFSHIVSWVKGRKRSSYEIYPRKGEVWALYKGWSMQWSSDADNHRTYEYEVVEILSDFTLEAGAAVGPLVKIKGFVSLFARVKEKSSFVIPPSEILRLSHSIPFFRTKGDEKVGVAGGFLELDTASLPSNLDIAFPLVTLDSCVPVYKTSGFDDITGHEQGAQRENVTSGGNLKDHSLERTPAHQQSAAYSSQQFCPSPSTFSYPNSEFYNFEECRSYSKFERGQIWALYSDFDQFPKYYGWVTKVDMDPFRVHLTWLEVCPHLEQEKMWLEKNLPVSCGSFKIRNWRIKYDTNDAFSHLVETSQVGWKRYFEIHPQVGEIWAIYKNWSPGWIPSSKDACEYTIGEITERTEASTKFLLLTQVDGYRAVFKPDNERGILEIPTKENIRFSHLIPSFRLTKENGGKLCGFYELDPASVPDTFLFRSSH</sequence>
<dbReference type="EMBL" id="SPHZ02000005">
    <property type="protein sequence ID" value="KAF0918014.1"/>
    <property type="molecule type" value="Genomic_DNA"/>
</dbReference>
<reference evidence="3 4" key="1">
    <citation type="submission" date="2019-11" db="EMBL/GenBank/DDBJ databases">
        <title>Whole genome sequence of Oryza granulata.</title>
        <authorList>
            <person name="Li W."/>
        </authorList>
    </citation>
    <scope>NUCLEOTIDE SEQUENCE [LARGE SCALE GENOMIC DNA]</scope>
    <source>
        <strain evidence="4">cv. Menghai</strain>
        <tissue evidence="3">Leaf</tissue>
    </source>
</reference>
<dbReference type="PRINTS" id="PR00625">
    <property type="entry name" value="JDOMAIN"/>
</dbReference>
<dbReference type="InterPro" id="IPR018253">
    <property type="entry name" value="DnaJ_domain_CS"/>
</dbReference>
<dbReference type="SMART" id="SM00271">
    <property type="entry name" value="DnaJ"/>
    <property type="match status" value="1"/>
</dbReference>
<dbReference type="InterPro" id="IPR036869">
    <property type="entry name" value="J_dom_sf"/>
</dbReference>
<gene>
    <name evidence="3" type="ORF">E2562_021705</name>
</gene>
<dbReference type="OrthoDB" id="10250354at2759"/>
<feature type="domain" description="J" evidence="2">
    <location>
        <begin position="67"/>
        <end position="131"/>
    </location>
</feature>
<feature type="region of interest" description="Disordered" evidence="1">
    <location>
        <begin position="282"/>
        <end position="327"/>
    </location>
</feature>
<dbReference type="CDD" id="cd06257">
    <property type="entry name" value="DnaJ"/>
    <property type="match status" value="1"/>
</dbReference>
<feature type="region of interest" description="Disordered" evidence="1">
    <location>
        <begin position="451"/>
        <end position="498"/>
    </location>
</feature>
<comment type="caution">
    <text evidence="3">The sequence shown here is derived from an EMBL/GenBank/DDBJ whole genome shotgun (WGS) entry which is preliminary data.</text>
</comment>
<dbReference type="PANTHER" id="PTHR47374:SF6">
    <property type="entry name" value="ENDOSOME ANTIGEN-LIKE PROTEIN, PUTATIVE (DUF3444)-RELATED"/>
    <property type="match status" value="1"/>
</dbReference>
<dbReference type="InterPro" id="IPR024593">
    <property type="entry name" value="DUF3444"/>
</dbReference>
<dbReference type="PANTHER" id="PTHR47374">
    <property type="entry name" value="ENDOSOME ANTIGEN-LIKE PROTEIN, PUTATIVE (DUF3444)-RELATED"/>
    <property type="match status" value="1"/>
</dbReference>
<keyword evidence="4" id="KW-1185">Reference proteome</keyword>
<evidence type="ECO:0000259" key="2">
    <source>
        <dbReference type="PROSITE" id="PS50076"/>
    </source>
</evidence>
<dbReference type="PROSITE" id="PS50076">
    <property type="entry name" value="DNAJ_2"/>
    <property type="match status" value="1"/>
</dbReference>
<dbReference type="Pfam" id="PF00226">
    <property type="entry name" value="DnaJ"/>
    <property type="match status" value="1"/>
</dbReference>
<evidence type="ECO:0000313" key="4">
    <source>
        <dbReference type="Proteomes" id="UP000479710"/>
    </source>
</evidence>
<feature type="compositionally biased region" description="Low complexity" evidence="1">
    <location>
        <begin position="198"/>
        <end position="213"/>
    </location>
</feature>
<evidence type="ECO:0000256" key="1">
    <source>
        <dbReference type="SAM" id="MobiDB-lite"/>
    </source>
</evidence>
<feature type="region of interest" description="Disordered" evidence="1">
    <location>
        <begin position="360"/>
        <end position="420"/>
    </location>
</feature>
<organism evidence="3 4">
    <name type="scientific">Oryza meyeriana var. granulata</name>
    <dbReference type="NCBI Taxonomy" id="110450"/>
    <lineage>
        <taxon>Eukaryota</taxon>
        <taxon>Viridiplantae</taxon>
        <taxon>Streptophyta</taxon>
        <taxon>Embryophyta</taxon>
        <taxon>Tracheophyta</taxon>
        <taxon>Spermatophyta</taxon>
        <taxon>Magnoliopsida</taxon>
        <taxon>Liliopsida</taxon>
        <taxon>Poales</taxon>
        <taxon>Poaceae</taxon>
        <taxon>BOP clade</taxon>
        <taxon>Oryzoideae</taxon>
        <taxon>Oryzeae</taxon>
        <taxon>Oryzinae</taxon>
        <taxon>Oryza</taxon>
        <taxon>Oryza meyeriana</taxon>
    </lineage>
</organism>